<dbReference type="RefSeq" id="WP_342211522.1">
    <property type="nucleotide sequence ID" value="NZ_LR536450.1"/>
</dbReference>
<dbReference type="EMBL" id="LR536450">
    <property type="protein sequence ID" value="VFU07878.1"/>
    <property type="molecule type" value="Genomic_DNA"/>
</dbReference>
<dbReference type="AlphaFoldDB" id="A0A4U8Z0G5"/>
<accession>A0A4U8Z0G5</accession>
<evidence type="ECO:0000313" key="2">
    <source>
        <dbReference type="Proteomes" id="UP000294360"/>
    </source>
</evidence>
<dbReference type="Proteomes" id="UP000294360">
    <property type="component" value="Chromosome"/>
</dbReference>
<protein>
    <submittedName>
        <fullName evidence="1">Uncharacterized protein</fullName>
    </submittedName>
</protein>
<reference evidence="1 2" key="1">
    <citation type="submission" date="2019-03" db="EMBL/GenBank/DDBJ databases">
        <authorList>
            <person name="Kox A.R. M."/>
        </authorList>
    </citation>
    <scope>NUCLEOTIDE SEQUENCE [LARGE SCALE GENOMIC DNA]</scope>
    <source>
        <strain evidence="1">MTUNDRAET4 annotated genome</strain>
    </source>
</reference>
<evidence type="ECO:0000313" key="1">
    <source>
        <dbReference type="EMBL" id="VFU07878.1"/>
    </source>
</evidence>
<organism evidence="1 2">
    <name type="scientific">Methylocella tundrae</name>
    <dbReference type="NCBI Taxonomy" id="227605"/>
    <lineage>
        <taxon>Bacteria</taxon>
        <taxon>Pseudomonadati</taxon>
        <taxon>Pseudomonadota</taxon>
        <taxon>Alphaproteobacteria</taxon>
        <taxon>Hyphomicrobiales</taxon>
        <taxon>Beijerinckiaceae</taxon>
        <taxon>Methylocella</taxon>
    </lineage>
</organism>
<sequence length="80" mass="8999">MRAVLVKLLIDRQLVVDIRVVDYAALHLERSLDAARIFIEALDREALARKSRITRQMAADVLRALLKADADDLTAIDEKG</sequence>
<dbReference type="KEGG" id="mtun:MTUNDRAET4_0985"/>
<proteinExistence type="predicted"/>
<gene>
    <name evidence="1" type="ORF">MTUNDRAET4_0985</name>
</gene>
<dbReference type="Gene3D" id="1.10.8.60">
    <property type="match status" value="1"/>
</dbReference>
<name>A0A4U8Z0G5_METTU</name>